<feature type="domain" description="Ketoreductase (KR)" evidence="5">
    <location>
        <begin position="409"/>
        <end position="482"/>
    </location>
</feature>
<dbReference type="AlphaFoldDB" id="A0A5N5QJH3"/>
<evidence type="ECO:0000259" key="5">
    <source>
        <dbReference type="Pfam" id="PF08659"/>
    </source>
</evidence>
<accession>A0A5N5QJH3</accession>
<feature type="compositionally biased region" description="Low complexity" evidence="3">
    <location>
        <begin position="597"/>
        <end position="611"/>
    </location>
</feature>
<evidence type="ECO:0000256" key="2">
    <source>
        <dbReference type="ARBA" id="ARBA00023002"/>
    </source>
</evidence>
<feature type="region of interest" description="Disordered" evidence="3">
    <location>
        <begin position="577"/>
        <end position="618"/>
    </location>
</feature>
<keyword evidence="4" id="KW-0472">Membrane</keyword>
<feature type="compositionally biased region" description="Low complexity" evidence="3">
    <location>
        <begin position="223"/>
        <end position="232"/>
    </location>
</feature>
<dbReference type="InterPro" id="IPR036291">
    <property type="entry name" value="NAD(P)-bd_dom_sf"/>
</dbReference>
<dbReference type="PANTHER" id="PTHR24320:SF152">
    <property type="entry name" value="SHORT-CHAIN DEHYDROGENASE_REDUCTASE FAMILY PROTEIN"/>
    <property type="match status" value="1"/>
</dbReference>
<name>A0A5N5QJH3_9AGAM</name>
<feature type="compositionally biased region" description="Polar residues" evidence="3">
    <location>
        <begin position="207"/>
        <end position="218"/>
    </location>
</feature>
<feature type="region of interest" description="Disordered" evidence="3">
    <location>
        <begin position="170"/>
        <end position="277"/>
    </location>
</feature>
<dbReference type="Pfam" id="PF08659">
    <property type="entry name" value="KR"/>
    <property type="match status" value="1"/>
</dbReference>
<sequence>MPSYVSVEEDKECIQCARWLACFIGKDNLYAMFHKPSSPNVIIVEISNELSNQKMRGILGMHDWETTFTNYDKEEGITHSRIFYSTFSSRRDVEKTGWKLIEVQESWFTGFRPEKGTKIVYRYPKPSYCEIPVFAEEVNALNLFRHLPAEIFPEAKKRPAIAEPVSAPAAAPAATAPPPRIVPGSGGAVGASPNATGGKGKKKGKGQTNAGSDPTSRPAQPLARSAEASAKAKAIHNTNTKFSMKAYDEDDDSDEGYGNHGNWNDPGSEPEVNKPGDAKELDKAVKDMKIQDKPQQQFNPIIREKPQQNDDSLLCPDHKKRCKPGICEWAAEQRRLNKQKANRTGGRVGQNQRNPAAMAIHMLSSVVSKTLPASYYIPSAAALCFLYSLQVVANGRKNPRDRDMHGRIVLLTGGFTPLGLTLMHELAQRGAQIIALTPSLSDPTIEELVSAIRTVTSNELIFAEECDLSSPASIRAFCKQFLATSTSGPSSSIPGAPKDPPRLDAVVLSHEYTHIGALWGRGKNMRSMEENTRLEGGLASFLLITLLLPCLIKAPSDRDIRVVNVVNGLYAASVPTYIPPVSPPKPGSEPSRKPDKSPAQSQSQSSPADAATIPDPVQPTGSFQAQLARLALASVSSLEGYRSLRSILLIRHLQRVLDALAAQSHKPIPETTESAEVAPVKKQTSSNITAVTVAPGFSRAQTAAPYLRARKDSKGYTLFGFWIYMLLYPLICLFSKNSTGAAQTVLYTLFAPTPKTRVTEEPKSPKSKDSTSSEPVPRIQGGLLYRECAATRLPGRGAALLEVEGIGRAVWEEMERGVEIWEHSEGEILKELAKEVEKEGREENRAKGKEKENAKNK</sequence>
<comment type="similarity">
    <text evidence="1">Belongs to the short-chain dehydrogenases/reductases (SDR) family.</text>
</comment>
<dbReference type="GO" id="GO:0016491">
    <property type="term" value="F:oxidoreductase activity"/>
    <property type="evidence" value="ECO:0007669"/>
    <property type="project" value="UniProtKB-KW"/>
</dbReference>
<gene>
    <name evidence="6" type="ORF">CTheo_4959</name>
</gene>
<feature type="region of interest" description="Disordered" evidence="3">
    <location>
        <begin position="756"/>
        <end position="777"/>
    </location>
</feature>
<dbReference type="InterPro" id="IPR013968">
    <property type="entry name" value="PKS_KR"/>
</dbReference>
<dbReference type="PANTHER" id="PTHR24320">
    <property type="entry name" value="RETINOL DEHYDROGENASE"/>
    <property type="match status" value="1"/>
</dbReference>
<organism evidence="6 7">
    <name type="scientific">Ceratobasidium theobromae</name>
    <dbReference type="NCBI Taxonomy" id="1582974"/>
    <lineage>
        <taxon>Eukaryota</taxon>
        <taxon>Fungi</taxon>
        <taxon>Dikarya</taxon>
        <taxon>Basidiomycota</taxon>
        <taxon>Agaricomycotina</taxon>
        <taxon>Agaricomycetes</taxon>
        <taxon>Cantharellales</taxon>
        <taxon>Ceratobasidiaceae</taxon>
        <taxon>Ceratobasidium</taxon>
    </lineage>
</organism>
<evidence type="ECO:0000256" key="1">
    <source>
        <dbReference type="ARBA" id="ARBA00006484"/>
    </source>
</evidence>
<evidence type="ECO:0000313" key="6">
    <source>
        <dbReference type="EMBL" id="KAB5591611.1"/>
    </source>
</evidence>
<keyword evidence="7" id="KW-1185">Reference proteome</keyword>
<dbReference type="EMBL" id="SSOP01000097">
    <property type="protein sequence ID" value="KAB5591611.1"/>
    <property type="molecule type" value="Genomic_DNA"/>
</dbReference>
<feature type="region of interest" description="Disordered" evidence="3">
    <location>
        <begin position="836"/>
        <end position="857"/>
    </location>
</feature>
<keyword evidence="4" id="KW-1133">Transmembrane helix</keyword>
<evidence type="ECO:0000256" key="4">
    <source>
        <dbReference type="SAM" id="Phobius"/>
    </source>
</evidence>
<proteinExistence type="inferred from homology"/>
<feature type="transmembrane region" description="Helical" evidence="4">
    <location>
        <begin position="716"/>
        <end position="736"/>
    </location>
</feature>
<evidence type="ECO:0000256" key="3">
    <source>
        <dbReference type="SAM" id="MobiDB-lite"/>
    </source>
</evidence>
<reference evidence="6 7" key="1">
    <citation type="journal article" date="2019" name="Fungal Biol. Biotechnol.">
        <title>Draft genome sequence of fastidious pathogen Ceratobasidium theobromae, which causes vascular-streak dieback in Theobroma cacao.</title>
        <authorList>
            <person name="Ali S.S."/>
            <person name="Asman A."/>
            <person name="Shao J."/>
            <person name="Firmansyah A.P."/>
            <person name="Susilo A.W."/>
            <person name="Rosmana A."/>
            <person name="McMahon P."/>
            <person name="Junaid M."/>
            <person name="Guest D."/>
            <person name="Kheng T.Y."/>
            <person name="Meinhardt L.W."/>
            <person name="Bailey B.A."/>
        </authorList>
    </citation>
    <scope>NUCLEOTIDE SEQUENCE [LARGE SCALE GENOMIC DNA]</scope>
    <source>
        <strain evidence="6 7">CT2</strain>
    </source>
</reference>
<dbReference type="OrthoDB" id="191979at2759"/>
<dbReference type="Gene3D" id="3.40.50.720">
    <property type="entry name" value="NAD(P)-binding Rossmann-like Domain"/>
    <property type="match status" value="1"/>
</dbReference>
<evidence type="ECO:0000313" key="7">
    <source>
        <dbReference type="Proteomes" id="UP000383932"/>
    </source>
</evidence>
<dbReference type="SUPFAM" id="SSF51735">
    <property type="entry name" value="NAD(P)-binding Rossmann-fold domains"/>
    <property type="match status" value="1"/>
</dbReference>
<keyword evidence="2" id="KW-0560">Oxidoreductase</keyword>
<feature type="compositionally biased region" description="Basic and acidic residues" evidence="3">
    <location>
        <begin position="757"/>
        <end position="771"/>
    </location>
</feature>
<keyword evidence="4" id="KW-0812">Transmembrane</keyword>
<comment type="caution">
    <text evidence="6">The sequence shown here is derived from an EMBL/GenBank/DDBJ whole genome shotgun (WGS) entry which is preliminary data.</text>
</comment>
<dbReference type="Proteomes" id="UP000383932">
    <property type="component" value="Unassembled WGS sequence"/>
</dbReference>
<protein>
    <submittedName>
        <fullName evidence="6">Oxidoreductase</fullName>
    </submittedName>
</protein>
<feature type="compositionally biased region" description="Pro residues" evidence="3">
    <location>
        <begin position="577"/>
        <end position="587"/>
    </location>
</feature>